<dbReference type="SUPFAM" id="SSF143422">
    <property type="entry name" value="Transposase IS200-like"/>
    <property type="match status" value="1"/>
</dbReference>
<gene>
    <name evidence="2" type="ORF">DWX92_10560</name>
</gene>
<evidence type="ECO:0000313" key="3">
    <source>
        <dbReference type="Proteomes" id="UP000285274"/>
    </source>
</evidence>
<name>A0A412IWQ5_9FIRM</name>
<dbReference type="EMBL" id="QRVM01000065">
    <property type="protein sequence ID" value="RGS44565.1"/>
    <property type="molecule type" value="Genomic_DNA"/>
</dbReference>
<dbReference type="GO" id="GO:0006313">
    <property type="term" value="P:DNA transposition"/>
    <property type="evidence" value="ECO:0007669"/>
    <property type="project" value="InterPro"/>
</dbReference>
<feature type="non-terminal residue" evidence="2">
    <location>
        <position position="56"/>
    </location>
</feature>
<comment type="caution">
    <text evidence="2">The sequence shown here is derived from an EMBL/GenBank/DDBJ whole genome shotgun (WGS) entry which is preliminary data.</text>
</comment>
<protein>
    <submittedName>
        <fullName evidence="2">IS200/IS605 family transposase</fullName>
    </submittedName>
</protein>
<feature type="domain" description="Transposase IS200-like" evidence="1">
    <location>
        <begin position="12"/>
        <end position="55"/>
    </location>
</feature>
<dbReference type="Pfam" id="PF01797">
    <property type="entry name" value="Y1_Tnp"/>
    <property type="match status" value="1"/>
</dbReference>
<reference evidence="2 3" key="1">
    <citation type="submission" date="2018-08" db="EMBL/GenBank/DDBJ databases">
        <title>A genome reference for cultivated species of the human gut microbiota.</title>
        <authorList>
            <person name="Zou Y."/>
            <person name="Xue W."/>
            <person name="Luo G."/>
        </authorList>
    </citation>
    <scope>NUCLEOTIDE SEQUENCE [LARGE SCALE GENOMIC DNA]</scope>
    <source>
        <strain evidence="2 3">AF22-10AC</strain>
    </source>
</reference>
<dbReference type="InterPro" id="IPR002686">
    <property type="entry name" value="Transposase_17"/>
</dbReference>
<dbReference type="PANTHER" id="PTHR33360:SF2">
    <property type="entry name" value="TRANSPOSASE FOR INSERTION SEQUENCE ELEMENT IS200"/>
    <property type="match status" value="1"/>
</dbReference>
<dbReference type="GO" id="GO:0003677">
    <property type="term" value="F:DNA binding"/>
    <property type="evidence" value="ECO:0007669"/>
    <property type="project" value="InterPro"/>
</dbReference>
<dbReference type="Proteomes" id="UP000285274">
    <property type="component" value="Unassembled WGS sequence"/>
</dbReference>
<dbReference type="RefSeq" id="WP_181979349.1">
    <property type="nucleotide sequence ID" value="NZ_QRVM01000065.1"/>
</dbReference>
<accession>A0A412IWQ5</accession>
<sequence>MANKANSLAHTKWMCKYHIIFTPKYRRKVIYNQYRKDLGEILRELCRYKHVEIIEG</sequence>
<dbReference type="GO" id="GO:0004803">
    <property type="term" value="F:transposase activity"/>
    <property type="evidence" value="ECO:0007669"/>
    <property type="project" value="InterPro"/>
</dbReference>
<proteinExistence type="predicted"/>
<evidence type="ECO:0000313" key="2">
    <source>
        <dbReference type="EMBL" id="RGS44565.1"/>
    </source>
</evidence>
<dbReference type="Gene3D" id="3.30.70.1290">
    <property type="entry name" value="Transposase IS200-like"/>
    <property type="match status" value="1"/>
</dbReference>
<dbReference type="AlphaFoldDB" id="A0A412IWQ5"/>
<dbReference type="PANTHER" id="PTHR33360">
    <property type="entry name" value="TRANSPOSASE FOR INSERTION SEQUENCE ELEMENT IS200"/>
    <property type="match status" value="1"/>
</dbReference>
<dbReference type="InterPro" id="IPR036515">
    <property type="entry name" value="Transposase_17_sf"/>
</dbReference>
<organism evidence="2 3">
    <name type="scientific">Holdemanella biformis</name>
    <dbReference type="NCBI Taxonomy" id="1735"/>
    <lineage>
        <taxon>Bacteria</taxon>
        <taxon>Bacillati</taxon>
        <taxon>Bacillota</taxon>
        <taxon>Erysipelotrichia</taxon>
        <taxon>Erysipelotrichales</taxon>
        <taxon>Erysipelotrichaceae</taxon>
        <taxon>Holdemanella</taxon>
    </lineage>
</organism>
<evidence type="ECO:0000259" key="1">
    <source>
        <dbReference type="Pfam" id="PF01797"/>
    </source>
</evidence>